<evidence type="ECO:0000256" key="8">
    <source>
        <dbReference type="ARBA" id="ARBA00047503"/>
    </source>
</evidence>
<keyword evidence="3" id="KW-0808">Transferase</keyword>
<feature type="region of interest" description="Disordered" evidence="9">
    <location>
        <begin position="357"/>
        <end position="396"/>
    </location>
</feature>
<dbReference type="NCBIfam" id="TIGR02195">
    <property type="entry name" value="heptsyl_trn_II"/>
    <property type="match status" value="1"/>
</dbReference>
<dbReference type="GO" id="GO:0046872">
    <property type="term" value="F:metal ion binding"/>
    <property type="evidence" value="ECO:0007669"/>
    <property type="project" value="UniProtKB-KW"/>
</dbReference>
<proteinExistence type="inferred from homology"/>
<evidence type="ECO:0000256" key="3">
    <source>
        <dbReference type="ARBA" id="ARBA00022679"/>
    </source>
</evidence>
<dbReference type="PANTHER" id="PTHR30160:SF7">
    <property type="entry name" value="ADP-HEPTOSE--LPS HEPTOSYLTRANSFERASE 2"/>
    <property type="match status" value="1"/>
</dbReference>
<dbReference type="NCBIfam" id="TIGR01656">
    <property type="entry name" value="Histidinol-ppas"/>
    <property type="match status" value="1"/>
</dbReference>
<dbReference type="CDD" id="cd07503">
    <property type="entry name" value="HAD_HisB-N"/>
    <property type="match status" value="1"/>
</dbReference>
<keyword evidence="4" id="KW-0479">Metal-binding</keyword>
<sequence>MPARTMTYRDAAQILLRVPNWLGDAVMCEPAIRALRRISSEARLTVLGRPSIVELLDGHPDVAESMVYDHRGRHQGLWGKWQLAQELRGRKFDLAVLFQNAFEAAFITALAGIPRRYGYATDGRGCLLTTAVPKVRHVPHQVSYYLELLRQLGCETEPCAPRLYLKPEEEAAAAARLAEFGLQAGATLIGLNPGSTYGTAKRWLPDRFAEAASKIAAFCRDRTGRPAQVVIVGAPGEEELGEAIARQIEAPTMVLSGRTSVRELMAITKRCRLYLTNDTGPMHIAAAFGVPVVAVFGPTDWRTTAPFGDGRAVVRTSVECAPCLLRECPIDHRCMTGVTVEQVVAVARQAMMSCPQTGDVTTQHPALSTQHSGLDPAHSAPSTQHSPLSTQHSAPSTNLLTGVTVFLDRDGTLNRDTGYLNDPEAFELLPGVGEALARLSAAGATLIVVTNQSGVARGLITGQQLKAIHKRLGDQLAQQGAVLTGLYVCPHHPDDGCRCRKPETGLIEQACREHDLDRTSLYVLGDRARDVIAGQRVGAGTVLLLSGEDSRHDLARMRDEGRPPDHVAESMAEAADWILRDRLSRRDLALQLKGEGDRSGA</sequence>
<dbReference type="Gene3D" id="3.40.50.2000">
    <property type="entry name" value="Glycogen Phosphorylase B"/>
    <property type="match status" value="2"/>
</dbReference>
<dbReference type="RefSeq" id="WP_289269420.1">
    <property type="nucleotide sequence ID" value="NZ_OX365700.1"/>
</dbReference>
<evidence type="ECO:0000256" key="5">
    <source>
        <dbReference type="ARBA" id="ARBA00022801"/>
    </source>
</evidence>
<dbReference type="GO" id="GO:0008713">
    <property type="term" value="F:ADP-heptose-lipopolysaccharide heptosyltransferase activity"/>
    <property type="evidence" value="ECO:0007669"/>
    <property type="project" value="UniProtKB-EC"/>
</dbReference>
<dbReference type="AlphaFoldDB" id="A0AA86T6V6"/>
<dbReference type="SUPFAM" id="SSF53756">
    <property type="entry name" value="UDP-Glycosyltransferase/glycogen phosphorylase"/>
    <property type="match status" value="1"/>
</dbReference>
<dbReference type="InterPro" id="IPR023214">
    <property type="entry name" value="HAD_sf"/>
</dbReference>
<evidence type="ECO:0000313" key="10">
    <source>
        <dbReference type="EMBL" id="CAI4032702.1"/>
    </source>
</evidence>
<dbReference type="InterPro" id="IPR011910">
    <property type="entry name" value="RfaF"/>
</dbReference>
<protein>
    <recommendedName>
        <fullName evidence="7">lipopolysaccharide heptosyltransferase II</fullName>
        <ecNumber evidence="7">2.4.99.24</ecNumber>
    </recommendedName>
</protein>
<dbReference type="InterPro" id="IPR006549">
    <property type="entry name" value="HAD-SF_hydro_IIIA"/>
</dbReference>
<evidence type="ECO:0000256" key="7">
    <source>
        <dbReference type="ARBA" id="ARBA00044042"/>
    </source>
</evidence>
<dbReference type="EMBL" id="OX365700">
    <property type="protein sequence ID" value="CAI4032702.1"/>
    <property type="molecule type" value="Genomic_DNA"/>
</dbReference>
<dbReference type="PANTHER" id="PTHR30160">
    <property type="entry name" value="TETRAACYLDISACCHARIDE 4'-KINASE-RELATED"/>
    <property type="match status" value="1"/>
</dbReference>
<keyword evidence="5" id="KW-0378">Hydrolase</keyword>
<dbReference type="InterPro" id="IPR051199">
    <property type="entry name" value="LPS_LOS_Heptosyltrfase"/>
</dbReference>
<keyword evidence="1" id="KW-0963">Cytoplasm</keyword>
<evidence type="ECO:0000256" key="1">
    <source>
        <dbReference type="ARBA" id="ARBA00022490"/>
    </source>
</evidence>
<dbReference type="InterPro" id="IPR006543">
    <property type="entry name" value="Histidinol-phos"/>
</dbReference>
<dbReference type="SUPFAM" id="SSF56784">
    <property type="entry name" value="HAD-like"/>
    <property type="match status" value="1"/>
</dbReference>
<dbReference type="GO" id="GO:0005829">
    <property type="term" value="C:cytosol"/>
    <property type="evidence" value="ECO:0007669"/>
    <property type="project" value="TreeGrafter"/>
</dbReference>
<reference evidence="10" key="1">
    <citation type="submission" date="2022-10" db="EMBL/GenBank/DDBJ databases">
        <authorList>
            <person name="Koch H."/>
        </authorList>
    </citation>
    <scope>NUCLEOTIDE SEQUENCE</scope>
    <source>
        <strain evidence="10">DNF</strain>
    </source>
</reference>
<dbReference type="KEGG" id="nti:DNFV4_03132"/>
<dbReference type="GO" id="GO:0016791">
    <property type="term" value="F:phosphatase activity"/>
    <property type="evidence" value="ECO:0007669"/>
    <property type="project" value="InterPro"/>
</dbReference>
<dbReference type="Pfam" id="PF01075">
    <property type="entry name" value="Glyco_transf_9"/>
    <property type="match status" value="1"/>
</dbReference>
<feature type="compositionally biased region" description="Polar residues" evidence="9">
    <location>
        <begin position="380"/>
        <end position="396"/>
    </location>
</feature>
<keyword evidence="11" id="KW-1185">Reference proteome</keyword>
<feature type="compositionally biased region" description="Polar residues" evidence="9">
    <location>
        <begin position="357"/>
        <end position="372"/>
    </location>
</feature>
<accession>A0AA86T6V6</accession>
<comment type="similarity">
    <text evidence="6">Belongs to the glycosyltransferase 9 family.</text>
</comment>
<dbReference type="Pfam" id="PF13242">
    <property type="entry name" value="Hydrolase_like"/>
    <property type="match status" value="1"/>
</dbReference>
<dbReference type="Proteomes" id="UP001179121">
    <property type="component" value="Chromosome"/>
</dbReference>
<dbReference type="Gene3D" id="3.40.50.1000">
    <property type="entry name" value="HAD superfamily/HAD-like"/>
    <property type="match status" value="1"/>
</dbReference>
<evidence type="ECO:0000256" key="4">
    <source>
        <dbReference type="ARBA" id="ARBA00022723"/>
    </source>
</evidence>
<evidence type="ECO:0000256" key="2">
    <source>
        <dbReference type="ARBA" id="ARBA00022676"/>
    </source>
</evidence>
<dbReference type="InterPro" id="IPR002201">
    <property type="entry name" value="Glyco_trans_9"/>
</dbReference>
<dbReference type="InterPro" id="IPR036412">
    <property type="entry name" value="HAD-like_sf"/>
</dbReference>
<dbReference type="CDD" id="cd03789">
    <property type="entry name" value="GT9_LPS_heptosyltransferase"/>
    <property type="match status" value="1"/>
</dbReference>
<dbReference type="EC" id="2.4.99.24" evidence="7"/>
<keyword evidence="2" id="KW-0328">Glycosyltransferase</keyword>
<dbReference type="NCBIfam" id="TIGR01662">
    <property type="entry name" value="HAD-SF-IIIA"/>
    <property type="match status" value="1"/>
</dbReference>
<dbReference type="GO" id="GO:0009244">
    <property type="term" value="P:lipopolysaccharide core region biosynthetic process"/>
    <property type="evidence" value="ECO:0007669"/>
    <property type="project" value="TreeGrafter"/>
</dbReference>
<comment type="catalytic activity">
    <reaction evidence="8">
        <text>an L-alpha-D-Hep-(1-&gt;5)-[alpha-Kdo-(2-&gt;4)]-alpha-Kdo-(2-&gt;6)-lipid A + ADP-L-glycero-beta-D-manno-heptose = an L-alpha-D-Hep-(1-&gt;3)-L-alpha-D-Hep-(1-&gt;5)-[alpha-Kdo-(2-&gt;4)]-alpha-Kdo-(2-&gt;6)-lipid A + ADP + H(+)</text>
        <dbReference type="Rhea" id="RHEA:74071"/>
        <dbReference type="ChEBI" id="CHEBI:15378"/>
        <dbReference type="ChEBI" id="CHEBI:61506"/>
        <dbReference type="ChEBI" id="CHEBI:193068"/>
        <dbReference type="ChEBI" id="CHEBI:193069"/>
        <dbReference type="ChEBI" id="CHEBI:456216"/>
        <dbReference type="EC" id="2.4.99.24"/>
    </reaction>
</comment>
<organism evidence="10 11">
    <name type="scientific">Nitrospira tepida</name>
    <dbReference type="NCBI Taxonomy" id="2973512"/>
    <lineage>
        <taxon>Bacteria</taxon>
        <taxon>Pseudomonadati</taxon>
        <taxon>Nitrospirota</taxon>
        <taxon>Nitrospiria</taxon>
        <taxon>Nitrospirales</taxon>
        <taxon>Nitrospiraceae</taxon>
        <taxon>Nitrospira</taxon>
    </lineage>
</organism>
<evidence type="ECO:0000313" key="11">
    <source>
        <dbReference type="Proteomes" id="UP001179121"/>
    </source>
</evidence>
<evidence type="ECO:0000256" key="6">
    <source>
        <dbReference type="ARBA" id="ARBA00043995"/>
    </source>
</evidence>
<gene>
    <name evidence="10" type="ORF">DNFV4_03132</name>
</gene>
<name>A0AA86T6V6_9BACT</name>
<evidence type="ECO:0000256" key="9">
    <source>
        <dbReference type="SAM" id="MobiDB-lite"/>
    </source>
</evidence>